<dbReference type="InterPro" id="IPR000086">
    <property type="entry name" value="NUDIX_hydrolase_dom"/>
</dbReference>
<dbReference type="KEGG" id="acij:JS278_01664"/>
<dbReference type="SUPFAM" id="SSF55811">
    <property type="entry name" value="Nudix"/>
    <property type="match status" value="1"/>
</dbReference>
<feature type="region of interest" description="Disordered" evidence="3">
    <location>
        <begin position="1"/>
        <end position="21"/>
    </location>
</feature>
<evidence type="ECO:0000256" key="1">
    <source>
        <dbReference type="ARBA" id="ARBA00001946"/>
    </source>
</evidence>
<dbReference type="GO" id="GO:0035539">
    <property type="term" value="F:8-oxo-7,8-dihydrodeoxyguanosine triphosphate pyrophosphatase activity"/>
    <property type="evidence" value="ECO:0007669"/>
    <property type="project" value="UniProtKB-EC"/>
</dbReference>
<dbReference type="EC" id="3.6.1.55" evidence="5"/>
<dbReference type="RefSeq" id="WP_114044778.1">
    <property type="nucleotide sequence ID" value="NZ_CP025198.1"/>
</dbReference>
<feature type="domain" description="Nudix hydrolase" evidence="4">
    <location>
        <begin position="35"/>
        <end position="162"/>
    </location>
</feature>
<protein>
    <submittedName>
        <fullName evidence="5">8-oxo-dGTP diphosphatase 3</fullName>
        <ecNumber evidence="5">3.6.1.55</ecNumber>
    </submittedName>
</protein>
<evidence type="ECO:0000313" key="6">
    <source>
        <dbReference type="Proteomes" id="UP000251995"/>
    </source>
</evidence>
<reference evidence="5 6" key="1">
    <citation type="submission" date="2017-12" db="EMBL/GenBank/DDBJ databases">
        <title>The whole genome sequence of the Acidipropionibacterium virtanenii sp. nov. type strain JS278.</title>
        <authorList>
            <person name="Laine P."/>
            <person name="Deptula P."/>
            <person name="Varmanen P."/>
            <person name="Auvinen P."/>
        </authorList>
    </citation>
    <scope>NUCLEOTIDE SEQUENCE [LARGE SCALE GENOMIC DNA]</scope>
    <source>
        <strain evidence="5 6">JS278</strain>
    </source>
</reference>
<dbReference type="InterPro" id="IPR015797">
    <property type="entry name" value="NUDIX_hydrolase-like_dom_sf"/>
</dbReference>
<evidence type="ECO:0000259" key="4">
    <source>
        <dbReference type="PROSITE" id="PS51462"/>
    </source>
</evidence>
<proteinExistence type="predicted"/>
<name>A0A344UU80_9ACTN</name>
<dbReference type="PROSITE" id="PS51462">
    <property type="entry name" value="NUDIX"/>
    <property type="match status" value="1"/>
</dbReference>
<dbReference type="OrthoDB" id="3404294at2"/>
<dbReference type="Pfam" id="PF00293">
    <property type="entry name" value="NUDIX"/>
    <property type="match status" value="1"/>
</dbReference>
<evidence type="ECO:0000256" key="3">
    <source>
        <dbReference type="SAM" id="MobiDB-lite"/>
    </source>
</evidence>
<dbReference type="Gene3D" id="3.90.79.10">
    <property type="entry name" value="Nucleoside Triphosphate Pyrophosphohydrolase"/>
    <property type="match status" value="1"/>
</dbReference>
<dbReference type="PANTHER" id="PTHR43046:SF2">
    <property type="entry name" value="8-OXO-DGTP DIPHOSPHATASE-RELATED"/>
    <property type="match status" value="1"/>
</dbReference>
<evidence type="ECO:0000313" key="5">
    <source>
        <dbReference type="EMBL" id="AXE38828.1"/>
    </source>
</evidence>
<keyword evidence="6" id="KW-1185">Reference proteome</keyword>
<dbReference type="PANTHER" id="PTHR43046">
    <property type="entry name" value="GDP-MANNOSE MANNOSYL HYDROLASE"/>
    <property type="match status" value="1"/>
</dbReference>
<accession>A0A344UU80</accession>
<gene>
    <name evidence="5" type="primary">mutT3</name>
    <name evidence="5" type="ORF">JS278_01664</name>
</gene>
<keyword evidence="2 5" id="KW-0378">Hydrolase</keyword>
<dbReference type="PROSITE" id="PS00893">
    <property type="entry name" value="NUDIX_BOX"/>
    <property type="match status" value="1"/>
</dbReference>
<organism evidence="5 6">
    <name type="scientific">Acidipropionibacterium virtanenii</name>
    <dbReference type="NCBI Taxonomy" id="2057246"/>
    <lineage>
        <taxon>Bacteria</taxon>
        <taxon>Bacillati</taxon>
        <taxon>Actinomycetota</taxon>
        <taxon>Actinomycetes</taxon>
        <taxon>Propionibacteriales</taxon>
        <taxon>Propionibacteriaceae</taxon>
        <taxon>Acidipropionibacterium</taxon>
    </lineage>
</organism>
<comment type="cofactor">
    <cofactor evidence="1">
        <name>Mg(2+)</name>
        <dbReference type="ChEBI" id="CHEBI:18420"/>
    </cofactor>
</comment>
<dbReference type="Proteomes" id="UP000251995">
    <property type="component" value="Chromosome"/>
</dbReference>
<evidence type="ECO:0000256" key="2">
    <source>
        <dbReference type="ARBA" id="ARBA00022801"/>
    </source>
</evidence>
<sequence length="260" mass="28354">MRILSPGHGEPRRPFGPRDPGDAWVVADSGQKYWGRFGAAGLLAVDPRRGVLLQHRVGWSHYGGTWGIPGGARHQGESAFAGALRESGEEAGVPRDAVRPRLMSVLDKQVWTYSTLVADVIEPFEPVISDRESLGLRWVPLDEVDGYELHPGFAGSWPRLRALLEVRPVLMVDVSSVTDKDLIEAVERAGVPAGELGLQEERWFPEIVRVADPQEALARGLVEAARNPYLTVVGDDEAAGAQLVEAGARVNPGEWFGSWL</sequence>
<dbReference type="AlphaFoldDB" id="A0A344UU80"/>
<dbReference type="EMBL" id="CP025198">
    <property type="protein sequence ID" value="AXE38828.1"/>
    <property type="molecule type" value="Genomic_DNA"/>
</dbReference>
<dbReference type="InterPro" id="IPR020084">
    <property type="entry name" value="NUDIX_hydrolase_CS"/>
</dbReference>